<evidence type="ECO:0000256" key="1">
    <source>
        <dbReference type="ARBA" id="ARBA00004442"/>
    </source>
</evidence>
<comment type="subcellular location">
    <subcellularLocation>
        <location evidence="1">Cell outer membrane</location>
    </subcellularLocation>
</comment>
<feature type="chain" id="PRO_5024969006" evidence="6">
    <location>
        <begin position="21"/>
        <end position="573"/>
    </location>
</feature>
<protein>
    <submittedName>
        <fullName evidence="9">RagB/SusD family nutrient uptake outer membrane protein</fullName>
    </submittedName>
</protein>
<dbReference type="AlphaFoldDB" id="A0A5N1JIU1"/>
<organism evidence="9 10">
    <name type="scientific">Larkinella humicola</name>
    <dbReference type="NCBI Taxonomy" id="2607654"/>
    <lineage>
        <taxon>Bacteria</taxon>
        <taxon>Pseudomonadati</taxon>
        <taxon>Bacteroidota</taxon>
        <taxon>Cytophagia</taxon>
        <taxon>Cytophagales</taxon>
        <taxon>Spirosomataceae</taxon>
        <taxon>Larkinella</taxon>
    </lineage>
</organism>
<sequence>MKTYKIFIRSFTHSVLIVSALLLSTTGCKDLLQEDPISQVGSQYATTPNGFEAVVKAAYSSLREYYGREDAMTLTVFGTDTYTMGSDGSFKFVNQYTSQIDGRLGVTNNIWNAFYKAINTINVALEAAPTITGLDETIKKRRISELKFLRAHHYFILVQMFGPVTLLTKGNLVPTKEFTRSPVKEVYAQIVTDLESSLTDLTPPTTDYGRVTKGAAEHLLAKVYLTKATDKDAMAADDFAKAATYAQNVIKNYSYSLLPDFASVFVQGGGEVNNEVIFATQYTSEPITNIGSGFNSTTTSTVTINGNQTHLYFVMEYDNQAGMQRDIVNGRPFRRFMPTPYLLNVVFAEKDRVIDSRYKKTFKDTWYSNNPSKTTPIFDNSKTALKFVAGDTAIFIPGYEMPLAERAKRRYQVLVPSLYKPNLFPNLQKFMDALRPDRTYEAGSRDFIMFRLAETYLIAAEALIKQGKAADAVPFINAVRRRAAWAGKEKDMEITAAQATMDFIMEERERELAGEMHRWFDLKRWGNLVERVKAYNADGAPNVKDFHVLRPIPQDQIDRTAGGAAKYPQNPGY</sequence>
<evidence type="ECO:0000256" key="5">
    <source>
        <dbReference type="ARBA" id="ARBA00023237"/>
    </source>
</evidence>
<dbReference type="InterPro" id="IPR011990">
    <property type="entry name" value="TPR-like_helical_dom_sf"/>
</dbReference>
<feature type="signal peptide" evidence="6">
    <location>
        <begin position="1"/>
        <end position="20"/>
    </location>
</feature>
<dbReference type="Pfam" id="PF14322">
    <property type="entry name" value="SusD-like_3"/>
    <property type="match status" value="1"/>
</dbReference>
<dbReference type="EMBL" id="VTWS01000002">
    <property type="protein sequence ID" value="KAA9355082.1"/>
    <property type="molecule type" value="Genomic_DNA"/>
</dbReference>
<comment type="caution">
    <text evidence="9">The sequence shown here is derived from an EMBL/GenBank/DDBJ whole genome shotgun (WGS) entry which is preliminary data.</text>
</comment>
<comment type="similarity">
    <text evidence="2">Belongs to the SusD family.</text>
</comment>
<dbReference type="RefSeq" id="WP_150876371.1">
    <property type="nucleotide sequence ID" value="NZ_VTWS01000002.1"/>
</dbReference>
<keyword evidence="4" id="KW-0472">Membrane</keyword>
<evidence type="ECO:0000313" key="9">
    <source>
        <dbReference type="EMBL" id="KAA9355082.1"/>
    </source>
</evidence>
<evidence type="ECO:0000259" key="8">
    <source>
        <dbReference type="Pfam" id="PF14322"/>
    </source>
</evidence>
<evidence type="ECO:0000256" key="6">
    <source>
        <dbReference type="SAM" id="SignalP"/>
    </source>
</evidence>
<dbReference type="GO" id="GO:0009279">
    <property type="term" value="C:cell outer membrane"/>
    <property type="evidence" value="ECO:0007669"/>
    <property type="project" value="UniProtKB-SubCell"/>
</dbReference>
<dbReference type="Gene3D" id="1.25.40.390">
    <property type="match status" value="1"/>
</dbReference>
<evidence type="ECO:0000256" key="3">
    <source>
        <dbReference type="ARBA" id="ARBA00022729"/>
    </source>
</evidence>
<keyword evidence="5" id="KW-0998">Cell outer membrane</keyword>
<dbReference type="Proteomes" id="UP000326344">
    <property type="component" value="Unassembled WGS sequence"/>
</dbReference>
<keyword evidence="10" id="KW-1185">Reference proteome</keyword>
<dbReference type="CDD" id="cd08977">
    <property type="entry name" value="SusD"/>
    <property type="match status" value="1"/>
</dbReference>
<feature type="domain" description="RagB/SusD" evidence="7">
    <location>
        <begin position="275"/>
        <end position="573"/>
    </location>
</feature>
<keyword evidence="3 6" id="KW-0732">Signal</keyword>
<reference evidence="9 10" key="1">
    <citation type="submission" date="2019-09" db="EMBL/GenBank/DDBJ databases">
        <title>Genome Sequence of Larkinella sp MA1.</title>
        <authorList>
            <person name="Srinivasan S."/>
        </authorList>
    </citation>
    <scope>NUCLEOTIDE SEQUENCE [LARGE SCALE GENOMIC DNA]</scope>
    <source>
        <strain evidence="9 10">MA1</strain>
    </source>
</reference>
<accession>A0A5N1JIU1</accession>
<evidence type="ECO:0000259" key="7">
    <source>
        <dbReference type="Pfam" id="PF07980"/>
    </source>
</evidence>
<evidence type="ECO:0000256" key="4">
    <source>
        <dbReference type="ARBA" id="ARBA00023136"/>
    </source>
</evidence>
<dbReference type="SUPFAM" id="SSF48452">
    <property type="entry name" value="TPR-like"/>
    <property type="match status" value="1"/>
</dbReference>
<gene>
    <name evidence="9" type="ORF">F0P93_10920</name>
</gene>
<name>A0A5N1JIU1_9BACT</name>
<dbReference type="PROSITE" id="PS51257">
    <property type="entry name" value="PROKAR_LIPOPROTEIN"/>
    <property type="match status" value="1"/>
</dbReference>
<dbReference type="InterPro" id="IPR033985">
    <property type="entry name" value="SusD-like_N"/>
</dbReference>
<proteinExistence type="inferred from homology"/>
<evidence type="ECO:0000313" key="10">
    <source>
        <dbReference type="Proteomes" id="UP000326344"/>
    </source>
</evidence>
<dbReference type="InterPro" id="IPR012944">
    <property type="entry name" value="SusD_RagB_dom"/>
</dbReference>
<dbReference type="Pfam" id="PF07980">
    <property type="entry name" value="SusD_RagB"/>
    <property type="match status" value="1"/>
</dbReference>
<evidence type="ECO:0000256" key="2">
    <source>
        <dbReference type="ARBA" id="ARBA00006275"/>
    </source>
</evidence>
<feature type="domain" description="SusD-like N-terminal" evidence="8">
    <location>
        <begin position="50"/>
        <end position="225"/>
    </location>
</feature>